<gene>
    <name evidence="3" type="ORF">E5S66_06750</name>
</gene>
<feature type="signal peptide" evidence="1">
    <location>
        <begin position="1"/>
        <end position="20"/>
    </location>
</feature>
<dbReference type="PROSITE" id="PS51257">
    <property type="entry name" value="PROKAR_LIPOPROTEIN"/>
    <property type="match status" value="1"/>
</dbReference>
<evidence type="ECO:0000313" key="3">
    <source>
        <dbReference type="EMBL" id="TLX22206.1"/>
    </source>
</evidence>
<dbReference type="InterPro" id="IPR007314">
    <property type="entry name" value="Cofac_haem-bd_dom"/>
</dbReference>
<keyword evidence="4" id="KW-1185">Reference proteome</keyword>
<dbReference type="AlphaFoldDB" id="A0A5R9PG64"/>
<name>A0A5R9PG64_9GAMM</name>
<dbReference type="Proteomes" id="UP000308508">
    <property type="component" value="Unassembled WGS sequence"/>
</dbReference>
<evidence type="ECO:0000313" key="4">
    <source>
        <dbReference type="Proteomes" id="UP000308508"/>
    </source>
</evidence>
<dbReference type="RefSeq" id="WP_138348497.1">
    <property type="nucleotide sequence ID" value="NZ_SROY01000002.1"/>
</dbReference>
<accession>A0A5R9PG64</accession>
<comment type="caution">
    <text evidence="3">The sequence shown here is derived from an EMBL/GenBank/DDBJ whole genome shotgun (WGS) entry which is preliminary data.</text>
</comment>
<feature type="chain" id="PRO_5024362454" description="Haem-binding uptake Tiki superfamily ChaN domain-containing protein" evidence="1">
    <location>
        <begin position="21"/>
        <end position="268"/>
    </location>
</feature>
<dbReference type="EMBL" id="SROY01000002">
    <property type="protein sequence ID" value="TLX22206.1"/>
    <property type="molecule type" value="Genomic_DNA"/>
</dbReference>
<proteinExistence type="predicted"/>
<dbReference type="Pfam" id="PF04187">
    <property type="entry name" value="Cofac_haem_bdg"/>
    <property type="match status" value="1"/>
</dbReference>
<evidence type="ECO:0000256" key="1">
    <source>
        <dbReference type="SAM" id="SignalP"/>
    </source>
</evidence>
<dbReference type="SUPFAM" id="SSF159501">
    <property type="entry name" value="EreA/ChaN-like"/>
    <property type="match status" value="1"/>
</dbReference>
<protein>
    <recommendedName>
        <fullName evidence="2">Haem-binding uptake Tiki superfamily ChaN domain-containing protein</fullName>
    </recommendedName>
</protein>
<organism evidence="3 4">
    <name type="scientific">Thermomonas fusca</name>
    <dbReference type="NCBI Taxonomy" id="215690"/>
    <lineage>
        <taxon>Bacteria</taxon>
        <taxon>Pseudomonadati</taxon>
        <taxon>Pseudomonadota</taxon>
        <taxon>Gammaproteobacteria</taxon>
        <taxon>Lysobacterales</taxon>
        <taxon>Lysobacteraceae</taxon>
        <taxon>Thermomonas</taxon>
    </lineage>
</organism>
<dbReference type="STRING" id="1123377.GCA_000423885_02883"/>
<reference evidence="3 4" key="1">
    <citation type="submission" date="2019-04" db="EMBL/GenBank/DDBJ databases">
        <authorList>
            <person name="Grouzdev D.S."/>
            <person name="Nazina T.N."/>
        </authorList>
    </citation>
    <scope>NUCLEOTIDE SEQUENCE [LARGE SCALE GENOMIC DNA]</scope>
    <source>
        <strain evidence="3 4">SHC 3-19</strain>
    </source>
</reference>
<evidence type="ECO:0000259" key="2">
    <source>
        <dbReference type="Pfam" id="PF04187"/>
    </source>
</evidence>
<dbReference type="Gene3D" id="3.40.50.11550">
    <property type="match status" value="2"/>
</dbReference>
<sequence>MRHAVLFPALLTALAACTHAAPASAPRMLLLGEVHDNADGHAARAALLRKELEAGWRPAIAMEQFDTSQQPALDTAMAECGDAACVVARVAPAKAGWTWTHYQPVIALALQYKLPLLAANLSRADASRVVKEGFAAALPAELIARYRLDALPADVLAAQEAEVRDSHCGALPETLVSPMAKAQIARDVVMAETMRTHAASGVVLIAGNGHVRGDIAVPFWLRRDGMAPRAVGFLEPTSSPTAFDEVHRIPAAQRPDPCAGFKAPKAAG</sequence>
<keyword evidence="1" id="KW-0732">Signal</keyword>
<dbReference type="CDD" id="cd14727">
    <property type="entry name" value="ChanN-like"/>
    <property type="match status" value="1"/>
</dbReference>
<feature type="domain" description="Haem-binding uptake Tiki superfamily ChaN" evidence="2">
    <location>
        <begin position="24"/>
        <end position="219"/>
    </location>
</feature>